<dbReference type="AlphaFoldDB" id="A0A8E2EKU9"/>
<feature type="transmembrane region" description="Helical" evidence="1">
    <location>
        <begin position="273"/>
        <end position="291"/>
    </location>
</feature>
<evidence type="ECO:0000313" key="4">
    <source>
        <dbReference type="Proteomes" id="UP000250266"/>
    </source>
</evidence>
<organism evidence="3 4">
    <name type="scientific">Lepidopterella palustris CBS 459.81</name>
    <dbReference type="NCBI Taxonomy" id="1314670"/>
    <lineage>
        <taxon>Eukaryota</taxon>
        <taxon>Fungi</taxon>
        <taxon>Dikarya</taxon>
        <taxon>Ascomycota</taxon>
        <taxon>Pezizomycotina</taxon>
        <taxon>Dothideomycetes</taxon>
        <taxon>Pleosporomycetidae</taxon>
        <taxon>Mytilinidiales</taxon>
        <taxon>Argynnaceae</taxon>
        <taxon>Lepidopterella</taxon>
    </lineage>
</organism>
<feature type="transmembrane region" description="Helical" evidence="1">
    <location>
        <begin position="47"/>
        <end position="69"/>
    </location>
</feature>
<sequence length="329" mass="36423">MNFKTRHIPAISGSMLVLLTIIITLPRPTFAATIQTPECNIYGDPDVFGPGIRWSFYLQWISLVIFLFICPHEAELAREAATITTVAVYINTFRNLHHQKSLMAVEWPLLWNMTSSLNGLNWPVSKKGFRRSGGTLAAMLFTWSIYYLISPWVFFKGWTNGSQPGCSIKYFLFAPIEVYAHGFWAFMKASGVICAITIGPGTFFGAIFLLGYWISGWPDKELLTFHEEPNPISAVLGFFTLSGGAVGIAFTEMTLKVNHITFPGTSITDSGQLVALLIGVFTLIAALFSAIKSLVQGRIPGAVLRSLVPATERQERTAADWPMETLRGL</sequence>
<keyword evidence="1" id="KW-0472">Membrane</keyword>
<name>A0A8E2EKU9_9PEZI</name>
<feature type="transmembrane region" description="Helical" evidence="1">
    <location>
        <begin position="193"/>
        <end position="214"/>
    </location>
</feature>
<feature type="transmembrane region" description="Helical" evidence="1">
    <location>
        <begin position="136"/>
        <end position="155"/>
    </location>
</feature>
<feature type="chain" id="PRO_5034436801" evidence="2">
    <location>
        <begin position="32"/>
        <end position="329"/>
    </location>
</feature>
<keyword evidence="1" id="KW-0812">Transmembrane</keyword>
<gene>
    <name evidence="3" type="ORF">K432DRAFT_400032</name>
</gene>
<proteinExistence type="predicted"/>
<evidence type="ECO:0000256" key="1">
    <source>
        <dbReference type="SAM" id="Phobius"/>
    </source>
</evidence>
<protein>
    <submittedName>
        <fullName evidence="3">Uncharacterized protein</fullName>
    </submittedName>
</protein>
<feature type="signal peptide" evidence="2">
    <location>
        <begin position="1"/>
        <end position="31"/>
    </location>
</feature>
<evidence type="ECO:0000313" key="3">
    <source>
        <dbReference type="EMBL" id="OCK85643.1"/>
    </source>
</evidence>
<dbReference type="OrthoDB" id="3680743at2759"/>
<evidence type="ECO:0000256" key="2">
    <source>
        <dbReference type="SAM" id="SignalP"/>
    </source>
</evidence>
<dbReference type="EMBL" id="KV744815">
    <property type="protein sequence ID" value="OCK85643.1"/>
    <property type="molecule type" value="Genomic_DNA"/>
</dbReference>
<keyword evidence="2" id="KW-0732">Signal</keyword>
<accession>A0A8E2EKU9</accession>
<keyword evidence="1" id="KW-1133">Transmembrane helix</keyword>
<dbReference type="Proteomes" id="UP000250266">
    <property type="component" value="Unassembled WGS sequence"/>
</dbReference>
<keyword evidence="4" id="KW-1185">Reference proteome</keyword>
<reference evidence="3 4" key="1">
    <citation type="journal article" date="2016" name="Nat. Commun.">
        <title>Ectomycorrhizal ecology is imprinted in the genome of the dominant symbiotic fungus Cenococcum geophilum.</title>
        <authorList>
            <consortium name="DOE Joint Genome Institute"/>
            <person name="Peter M."/>
            <person name="Kohler A."/>
            <person name="Ohm R.A."/>
            <person name="Kuo A."/>
            <person name="Krutzmann J."/>
            <person name="Morin E."/>
            <person name="Arend M."/>
            <person name="Barry K.W."/>
            <person name="Binder M."/>
            <person name="Choi C."/>
            <person name="Clum A."/>
            <person name="Copeland A."/>
            <person name="Grisel N."/>
            <person name="Haridas S."/>
            <person name="Kipfer T."/>
            <person name="LaButti K."/>
            <person name="Lindquist E."/>
            <person name="Lipzen A."/>
            <person name="Maire R."/>
            <person name="Meier B."/>
            <person name="Mihaltcheva S."/>
            <person name="Molinier V."/>
            <person name="Murat C."/>
            <person name="Poggeler S."/>
            <person name="Quandt C.A."/>
            <person name="Sperisen C."/>
            <person name="Tritt A."/>
            <person name="Tisserant E."/>
            <person name="Crous P.W."/>
            <person name="Henrissat B."/>
            <person name="Nehls U."/>
            <person name="Egli S."/>
            <person name="Spatafora J.W."/>
            <person name="Grigoriev I.V."/>
            <person name="Martin F.M."/>
        </authorList>
    </citation>
    <scope>NUCLEOTIDE SEQUENCE [LARGE SCALE GENOMIC DNA]</scope>
    <source>
        <strain evidence="3 4">CBS 459.81</strain>
    </source>
</reference>
<feature type="transmembrane region" description="Helical" evidence="1">
    <location>
        <begin position="234"/>
        <end position="252"/>
    </location>
</feature>
<feature type="transmembrane region" description="Helical" evidence="1">
    <location>
        <begin position="167"/>
        <end position="186"/>
    </location>
</feature>